<evidence type="ECO:0000256" key="5">
    <source>
        <dbReference type="SAM" id="MobiDB-lite"/>
    </source>
</evidence>
<evidence type="ECO:0000313" key="7">
    <source>
        <dbReference type="EMBL" id="TNM33541.1"/>
    </source>
</evidence>
<feature type="region of interest" description="Disordered" evidence="5">
    <location>
        <begin position="332"/>
        <end position="357"/>
    </location>
</feature>
<dbReference type="SUPFAM" id="SSF47413">
    <property type="entry name" value="lambda repressor-like DNA-binding domains"/>
    <property type="match status" value="1"/>
</dbReference>
<keyword evidence="8" id="KW-1185">Reference proteome</keyword>
<dbReference type="SUPFAM" id="SSF53822">
    <property type="entry name" value="Periplasmic binding protein-like I"/>
    <property type="match status" value="1"/>
</dbReference>
<evidence type="ECO:0000256" key="3">
    <source>
        <dbReference type="ARBA" id="ARBA00023125"/>
    </source>
</evidence>
<dbReference type="OrthoDB" id="3595338at2"/>
<dbReference type="CDD" id="cd01392">
    <property type="entry name" value="HTH_LacI"/>
    <property type="match status" value="1"/>
</dbReference>
<evidence type="ECO:0000259" key="6">
    <source>
        <dbReference type="PROSITE" id="PS50932"/>
    </source>
</evidence>
<keyword evidence="4" id="KW-0804">Transcription</keyword>
<dbReference type="InterPro" id="IPR046335">
    <property type="entry name" value="LacI/GalR-like_sensor"/>
</dbReference>
<dbReference type="AlphaFoldDB" id="A0A5C4VCF3"/>
<dbReference type="PANTHER" id="PTHR30146">
    <property type="entry name" value="LACI-RELATED TRANSCRIPTIONAL REPRESSOR"/>
    <property type="match status" value="1"/>
</dbReference>
<keyword evidence="3" id="KW-0238">DNA-binding</keyword>
<dbReference type="GO" id="GO:0000976">
    <property type="term" value="F:transcription cis-regulatory region binding"/>
    <property type="evidence" value="ECO:0007669"/>
    <property type="project" value="TreeGrafter"/>
</dbReference>
<reference evidence="7 8" key="1">
    <citation type="submission" date="2019-06" db="EMBL/GenBank/DDBJ databases">
        <title>Draft genome of Streptomyces sedi sp. JCM16909.</title>
        <authorList>
            <person name="Klykleung N."/>
            <person name="Tanasupawat S."/>
            <person name="Kudo T."/>
            <person name="Yuki M."/>
            <person name="Ohkuma M."/>
        </authorList>
    </citation>
    <scope>NUCLEOTIDE SEQUENCE [LARGE SCALE GENOMIC DNA]</scope>
    <source>
        <strain evidence="7 8">JCM 16909</strain>
    </source>
</reference>
<evidence type="ECO:0000256" key="4">
    <source>
        <dbReference type="ARBA" id="ARBA00023163"/>
    </source>
</evidence>
<dbReference type="PRINTS" id="PR00036">
    <property type="entry name" value="HTHLACI"/>
</dbReference>
<evidence type="ECO:0000313" key="8">
    <source>
        <dbReference type="Proteomes" id="UP000311713"/>
    </source>
</evidence>
<name>A0A5C4VCF3_9ACTN</name>
<gene>
    <name evidence="7" type="ORF">FH715_04090</name>
</gene>
<comment type="caution">
    <text evidence="7">The sequence shown here is derived from an EMBL/GenBank/DDBJ whole genome shotgun (WGS) entry which is preliminary data.</text>
</comment>
<dbReference type="Gene3D" id="1.10.260.40">
    <property type="entry name" value="lambda repressor-like DNA-binding domains"/>
    <property type="match status" value="1"/>
</dbReference>
<protein>
    <submittedName>
        <fullName evidence="7">LacI family transcriptional regulator</fullName>
    </submittedName>
</protein>
<proteinExistence type="predicted"/>
<dbReference type="RefSeq" id="WP_139640732.1">
    <property type="nucleotide sequence ID" value="NZ_BAAAZS010000006.1"/>
</dbReference>
<dbReference type="GO" id="GO:0003700">
    <property type="term" value="F:DNA-binding transcription factor activity"/>
    <property type="evidence" value="ECO:0007669"/>
    <property type="project" value="TreeGrafter"/>
</dbReference>
<dbReference type="InterPro" id="IPR010982">
    <property type="entry name" value="Lambda_DNA-bd_dom_sf"/>
</dbReference>
<dbReference type="EMBL" id="VDGT01000002">
    <property type="protein sequence ID" value="TNM33541.1"/>
    <property type="molecule type" value="Genomic_DNA"/>
</dbReference>
<dbReference type="PROSITE" id="PS50932">
    <property type="entry name" value="HTH_LACI_2"/>
    <property type="match status" value="1"/>
</dbReference>
<dbReference type="InterPro" id="IPR028082">
    <property type="entry name" value="Peripla_BP_I"/>
</dbReference>
<keyword evidence="2" id="KW-0805">Transcription regulation</keyword>
<dbReference type="InterPro" id="IPR000843">
    <property type="entry name" value="HTH_LacI"/>
</dbReference>
<organism evidence="7 8">
    <name type="scientific">Streptomyces sedi</name>
    <dbReference type="NCBI Taxonomy" id="555059"/>
    <lineage>
        <taxon>Bacteria</taxon>
        <taxon>Bacillati</taxon>
        <taxon>Actinomycetota</taxon>
        <taxon>Actinomycetes</taxon>
        <taxon>Kitasatosporales</taxon>
        <taxon>Streptomycetaceae</taxon>
        <taxon>Streptomyces</taxon>
    </lineage>
</organism>
<dbReference type="Proteomes" id="UP000311713">
    <property type="component" value="Unassembled WGS sequence"/>
</dbReference>
<dbReference type="PANTHER" id="PTHR30146:SF148">
    <property type="entry name" value="HTH-TYPE TRANSCRIPTIONAL REPRESSOR PURR-RELATED"/>
    <property type="match status" value="1"/>
</dbReference>
<evidence type="ECO:0000256" key="1">
    <source>
        <dbReference type="ARBA" id="ARBA00022491"/>
    </source>
</evidence>
<accession>A0A5C4VCF3</accession>
<dbReference type="SMART" id="SM00354">
    <property type="entry name" value="HTH_LACI"/>
    <property type="match status" value="1"/>
</dbReference>
<dbReference type="Gene3D" id="3.40.50.2300">
    <property type="match status" value="2"/>
</dbReference>
<dbReference type="Pfam" id="PF13377">
    <property type="entry name" value="Peripla_BP_3"/>
    <property type="match status" value="1"/>
</dbReference>
<keyword evidence="1" id="KW-0678">Repressor</keyword>
<feature type="domain" description="HTH lacI-type" evidence="6">
    <location>
        <begin position="2"/>
        <end position="55"/>
    </location>
</feature>
<evidence type="ECO:0000256" key="2">
    <source>
        <dbReference type="ARBA" id="ARBA00023015"/>
    </source>
</evidence>
<dbReference type="CDD" id="cd06267">
    <property type="entry name" value="PBP1_LacI_sugar_binding-like"/>
    <property type="match status" value="1"/>
</dbReference>
<dbReference type="Pfam" id="PF00356">
    <property type="entry name" value="LacI"/>
    <property type="match status" value="1"/>
</dbReference>
<sequence>MTTITDVARAAGVSPATVSRVFNGGRVTPERAARVRRAAAELGFEPNRVAQSLRKQRGSVIGLLIPDIENPFFTSLARGVEDAAQQTGLSVVLCNTDEDIDKERRYLGIALAEQMAGVIVAAASRTQTDLSPLAARGMPAVAVDRRPRGALVDAVLVDNQYGGEAATEHLLRARYRRIACVTGPEGASTSEERLAGYRSALRDALADGTLTPEDGDDPLTAYVRYADFKVGGGRAAMADLLAMERPPDAVFVANNLMAVGALEVLREAGVTPPEFGVLSFGGVPWAGLVRPSLTTVELPSYELGFTAAKLLQERIAGSEKALQTVVLRTGLSVRDSTGGPHDDAEGQGRLRAPSPLG</sequence>